<keyword evidence="2" id="KW-0325">Glycoprotein</keyword>
<evidence type="ECO:0000313" key="4">
    <source>
        <dbReference type="Proteomes" id="UP001652660"/>
    </source>
</evidence>
<dbReference type="InterPro" id="IPR051343">
    <property type="entry name" value="G-type_lectin_kinases/EP1-like"/>
</dbReference>
<dbReference type="InterPro" id="IPR001480">
    <property type="entry name" value="Bulb-type_lectin_dom"/>
</dbReference>
<keyword evidence="1" id="KW-0732">Signal</keyword>
<proteinExistence type="predicted"/>
<evidence type="ECO:0000259" key="3">
    <source>
        <dbReference type="PROSITE" id="PS50927"/>
    </source>
</evidence>
<sequence length="188" mass="20590">MEYVRHVSMLGRLFRLYGKNNPVKANATLNVTRDGDLILADADGRIVWSTSTGGKSVAGSNLTGMGNRLLFDSKSRSVWQSFDHETDSLVLGQKLHSSQRLSSRISDSNSSQGIYSLAVENGTLVSYNECSPPQVYFYSDMYEGLSAATIPLDVKFENGSFDNYALSPAAQVMKLESDGHLRVYASSN</sequence>
<dbReference type="Proteomes" id="UP001652660">
    <property type="component" value="Chromosome 5c"/>
</dbReference>
<dbReference type="SUPFAM" id="SSF51110">
    <property type="entry name" value="alpha-D-mannose-specific plant lectins"/>
    <property type="match status" value="1"/>
</dbReference>
<evidence type="ECO:0000256" key="2">
    <source>
        <dbReference type="ARBA" id="ARBA00023180"/>
    </source>
</evidence>
<dbReference type="RefSeq" id="XP_027063106.1">
    <property type="nucleotide sequence ID" value="XM_027207305.1"/>
</dbReference>
<feature type="domain" description="Bulb-type lectin" evidence="3">
    <location>
        <begin position="1"/>
        <end position="83"/>
    </location>
</feature>
<reference evidence="5" key="2">
    <citation type="submission" date="2025-08" db="UniProtKB">
        <authorList>
            <consortium name="RefSeq"/>
        </authorList>
    </citation>
    <scope>IDENTIFICATION</scope>
    <source>
        <tissue evidence="5">Leaves</tissue>
    </source>
</reference>
<dbReference type="GeneID" id="113689543"/>
<keyword evidence="4" id="KW-1185">Reference proteome</keyword>
<dbReference type="OrthoDB" id="1918682at2759"/>
<dbReference type="PANTHER" id="PTHR47976">
    <property type="entry name" value="G-TYPE LECTIN S-RECEPTOR-LIKE SERINE/THREONINE-PROTEIN KINASE SD2-5"/>
    <property type="match status" value="1"/>
</dbReference>
<evidence type="ECO:0000256" key="1">
    <source>
        <dbReference type="ARBA" id="ARBA00022729"/>
    </source>
</evidence>
<name>A0A6P6SB91_COFAR</name>
<dbReference type="PANTHER" id="PTHR47976:SF30">
    <property type="entry name" value="RECEPTOR-LIKE SERINE_THREONINE-PROTEIN KINASE"/>
    <property type="match status" value="1"/>
</dbReference>
<organism evidence="4 5">
    <name type="scientific">Coffea arabica</name>
    <name type="common">Arabian coffee</name>
    <dbReference type="NCBI Taxonomy" id="13443"/>
    <lineage>
        <taxon>Eukaryota</taxon>
        <taxon>Viridiplantae</taxon>
        <taxon>Streptophyta</taxon>
        <taxon>Embryophyta</taxon>
        <taxon>Tracheophyta</taxon>
        <taxon>Spermatophyta</taxon>
        <taxon>Magnoliopsida</taxon>
        <taxon>eudicotyledons</taxon>
        <taxon>Gunneridae</taxon>
        <taxon>Pentapetalae</taxon>
        <taxon>asterids</taxon>
        <taxon>lamiids</taxon>
        <taxon>Gentianales</taxon>
        <taxon>Rubiaceae</taxon>
        <taxon>Ixoroideae</taxon>
        <taxon>Gardenieae complex</taxon>
        <taxon>Bertiereae - Coffeeae clade</taxon>
        <taxon>Coffeeae</taxon>
        <taxon>Coffea</taxon>
    </lineage>
</organism>
<accession>A0A6P6SB91</accession>
<reference evidence="4" key="1">
    <citation type="journal article" date="2025" name="Foods">
        <title>Unveiling the Microbial Signatures of Arabica Coffee Cherries: Insights into Ripeness Specific Diversity, Functional Traits, and Implications for Quality and Safety.</title>
        <authorList>
            <consortium name="RefSeq"/>
            <person name="Tenea G.N."/>
            <person name="Cifuentes V."/>
            <person name="Reyes P."/>
            <person name="Cevallos-Vallejos M."/>
        </authorList>
    </citation>
    <scope>NUCLEOTIDE SEQUENCE [LARGE SCALE GENOMIC DNA]</scope>
</reference>
<evidence type="ECO:0000313" key="5">
    <source>
        <dbReference type="RefSeq" id="XP_027063106.1"/>
    </source>
</evidence>
<dbReference type="Gene3D" id="2.90.10.10">
    <property type="entry name" value="Bulb-type lectin domain"/>
    <property type="match status" value="1"/>
</dbReference>
<protein>
    <submittedName>
        <fullName evidence="5">EP1-like glycoprotein 2</fullName>
    </submittedName>
</protein>
<dbReference type="AlphaFoldDB" id="A0A6P6SB91"/>
<dbReference type="FunFam" id="2.90.10.30:FF:000003">
    <property type="entry name" value="Os04g0303100 protein"/>
    <property type="match status" value="1"/>
</dbReference>
<dbReference type="PROSITE" id="PS50927">
    <property type="entry name" value="BULB_LECTIN"/>
    <property type="match status" value="1"/>
</dbReference>
<dbReference type="InterPro" id="IPR036426">
    <property type="entry name" value="Bulb-type_lectin_dom_sf"/>
</dbReference>
<gene>
    <name evidence="5" type="primary">LOC113689543</name>
</gene>
<dbReference type="Pfam" id="PF01453">
    <property type="entry name" value="B_lectin"/>
    <property type="match status" value="1"/>
</dbReference>